<reference evidence="4" key="1">
    <citation type="journal article" date="2021" name="Genome Biol. Evol.">
        <title>The assembled and annotated genome of the fairy-ring fungus Marasmius oreades.</title>
        <authorList>
            <person name="Hiltunen M."/>
            <person name="Ament-Velasquez S.L."/>
            <person name="Johannesson H."/>
        </authorList>
    </citation>
    <scope>NUCLEOTIDE SEQUENCE</scope>
    <source>
        <strain evidence="4">03SP1</strain>
    </source>
</reference>
<keyword evidence="5" id="KW-1185">Reference proteome</keyword>
<feature type="compositionally biased region" description="Low complexity" evidence="1">
    <location>
        <begin position="122"/>
        <end position="144"/>
    </location>
</feature>
<evidence type="ECO:0000313" key="5">
    <source>
        <dbReference type="Proteomes" id="UP001049176"/>
    </source>
</evidence>
<accession>A0A9P7RPS4</accession>
<evidence type="ECO:0000256" key="2">
    <source>
        <dbReference type="SAM" id="Phobius"/>
    </source>
</evidence>
<feature type="signal peptide" evidence="3">
    <location>
        <begin position="1"/>
        <end position="19"/>
    </location>
</feature>
<evidence type="ECO:0000313" key="4">
    <source>
        <dbReference type="EMBL" id="KAG7087021.1"/>
    </source>
</evidence>
<comment type="caution">
    <text evidence="4">The sequence shown here is derived from an EMBL/GenBank/DDBJ whole genome shotgun (WGS) entry which is preliminary data.</text>
</comment>
<dbReference type="RefSeq" id="XP_043003492.1">
    <property type="nucleotide sequence ID" value="XM_043158149.1"/>
</dbReference>
<dbReference type="EMBL" id="CM032189">
    <property type="protein sequence ID" value="KAG7087021.1"/>
    <property type="molecule type" value="Genomic_DNA"/>
</dbReference>
<dbReference type="OrthoDB" id="3018813at2759"/>
<feature type="transmembrane region" description="Helical" evidence="2">
    <location>
        <begin position="159"/>
        <end position="182"/>
    </location>
</feature>
<proteinExistence type="predicted"/>
<keyword evidence="3" id="KW-0732">Signal</keyword>
<organism evidence="4 5">
    <name type="scientific">Marasmius oreades</name>
    <name type="common">fairy-ring Marasmius</name>
    <dbReference type="NCBI Taxonomy" id="181124"/>
    <lineage>
        <taxon>Eukaryota</taxon>
        <taxon>Fungi</taxon>
        <taxon>Dikarya</taxon>
        <taxon>Basidiomycota</taxon>
        <taxon>Agaricomycotina</taxon>
        <taxon>Agaricomycetes</taxon>
        <taxon>Agaricomycetidae</taxon>
        <taxon>Agaricales</taxon>
        <taxon>Marasmiineae</taxon>
        <taxon>Marasmiaceae</taxon>
        <taxon>Marasmius</taxon>
    </lineage>
</organism>
<protein>
    <submittedName>
        <fullName evidence="4">Uncharacterized protein</fullName>
    </submittedName>
</protein>
<dbReference type="AlphaFoldDB" id="A0A9P7RPS4"/>
<name>A0A9P7RPS4_9AGAR</name>
<evidence type="ECO:0000256" key="1">
    <source>
        <dbReference type="SAM" id="MobiDB-lite"/>
    </source>
</evidence>
<feature type="region of interest" description="Disordered" evidence="1">
    <location>
        <begin position="291"/>
        <end position="311"/>
    </location>
</feature>
<evidence type="ECO:0000256" key="3">
    <source>
        <dbReference type="SAM" id="SignalP"/>
    </source>
</evidence>
<dbReference type="GeneID" id="66082075"/>
<keyword evidence="2" id="KW-0472">Membrane</keyword>
<sequence>MLLTASFLSFVIPIQHVWALNITFLSPPTAAQDNTFLWTGEDDDPSIIWLRKQKLGDTIGATSWSDDTVQLDLSDLAGSAQIHFNGAGVFKIGAFNTGDPNTEGMAPIWIEQFTVSVNSTSTGAISGASSTPPVSSSSSVGSPPTLMPSNGRNRVEQPLIIGLTVGFGTLATIGATILYFHYRRRRKTDTMPPSLTPFSDTTVYNITHTDIKEQQRQGIGQRELEHQSWVDEQAHQTSPANNQADHTGFNRLGDDPFQEFSDALRLDIMEQKMQMLGQRERLERELAAYEQASQASNSGTGTVPDGINGSNHEDEIVQVSRRQLELLTQRIAALEAAMAPPDYSSRTSR</sequence>
<feature type="chain" id="PRO_5040369996" evidence="3">
    <location>
        <begin position="20"/>
        <end position="349"/>
    </location>
</feature>
<gene>
    <name evidence="4" type="ORF">E1B28_013000</name>
</gene>
<dbReference type="Proteomes" id="UP001049176">
    <property type="component" value="Chromosome 9"/>
</dbReference>
<feature type="region of interest" description="Disordered" evidence="1">
    <location>
        <begin position="122"/>
        <end position="152"/>
    </location>
</feature>
<dbReference type="KEGG" id="more:E1B28_013000"/>
<keyword evidence="2" id="KW-0812">Transmembrane</keyword>
<keyword evidence="2" id="KW-1133">Transmembrane helix</keyword>